<dbReference type="Proteomes" id="UP000054166">
    <property type="component" value="Unassembled WGS sequence"/>
</dbReference>
<evidence type="ECO:0000256" key="3">
    <source>
        <dbReference type="ARBA" id="ARBA00022842"/>
    </source>
</evidence>
<gene>
    <name evidence="7" type="ORF">PILCRDRAFT_13007</name>
</gene>
<evidence type="ECO:0000313" key="8">
    <source>
        <dbReference type="Proteomes" id="UP000054166"/>
    </source>
</evidence>
<dbReference type="PRINTS" id="PR00318">
    <property type="entry name" value="GPROTEINA"/>
</dbReference>
<dbReference type="EMBL" id="KN833038">
    <property type="protein sequence ID" value="KIM76099.1"/>
    <property type="molecule type" value="Genomic_DNA"/>
</dbReference>
<evidence type="ECO:0000256" key="1">
    <source>
        <dbReference type="ARBA" id="ARBA00022723"/>
    </source>
</evidence>
<dbReference type="OrthoDB" id="5817230at2759"/>
<dbReference type="Gene3D" id="3.40.50.300">
    <property type="entry name" value="P-loop containing nucleotide triphosphate hydrolases"/>
    <property type="match status" value="1"/>
</dbReference>
<dbReference type="InterPro" id="IPR027417">
    <property type="entry name" value="P-loop_NTPase"/>
</dbReference>
<dbReference type="HOGENOM" id="CLU_1082259_0_0_1"/>
<keyword evidence="3" id="KW-0460">Magnesium</keyword>
<evidence type="ECO:0000313" key="7">
    <source>
        <dbReference type="EMBL" id="KIM76099.1"/>
    </source>
</evidence>
<dbReference type="AlphaFoldDB" id="A0A0C3F8F1"/>
<dbReference type="GO" id="GO:0005737">
    <property type="term" value="C:cytoplasm"/>
    <property type="evidence" value="ECO:0007669"/>
    <property type="project" value="TreeGrafter"/>
</dbReference>
<organism evidence="7 8">
    <name type="scientific">Piloderma croceum (strain F 1598)</name>
    <dbReference type="NCBI Taxonomy" id="765440"/>
    <lineage>
        <taxon>Eukaryota</taxon>
        <taxon>Fungi</taxon>
        <taxon>Dikarya</taxon>
        <taxon>Basidiomycota</taxon>
        <taxon>Agaricomycotina</taxon>
        <taxon>Agaricomycetes</taxon>
        <taxon>Agaricomycetidae</taxon>
        <taxon>Atheliales</taxon>
        <taxon>Atheliaceae</taxon>
        <taxon>Piloderma</taxon>
    </lineage>
</organism>
<keyword evidence="5" id="KW-0807">Transducer</keyword>
<dbReference type="PROSITE" id="PS51882">
    <property type="entry name" value="G_ALPHA"/>
    <property type="match status" value="1"/>
</dbReference>
<dbReference type="GO" id="GO:0007189">
    <property type="term" value="P:adenylate cyclase-activating G protein-coupled receptor signaling pathway"/>
    <property type="evidence" value="ECO:0007669"/>
    <property type="project" value="TreeGrafter"/>
</dbReference>
<dbReference type="PANTHER" id="PTHR10218:SF369">
    <property type="entry name" value="GUANINE NUCLEOTIDE-BINDING PROTEIN ALPHA-2 SUBUNIT"/>
    <property type="match status" value="1"/>
</dbReference>
<dbReference type="InParanoid" id="A0A0C3F8F1"/>
<evidence type="ECO:0000256" key="4">
    <source>
        <dbReference type="ARBA" id="ARBA00023134"/>
    </source>
</evidence>
<dbReference type="PANTHER" id="PTHR10218">
    <property type="entry name" value="GTP-BINDING PROTEIN ALPHA SUBUNIT"/>
    <property type="match status" value="1"/>
</dbReference>
<keyword evidence="2 6" id="KW-0547">Nucleotide-binding</keyword>
<keyword evidence="8" id="KW-1185">Reference proteome</keyword>
<dbReference type="STRING" id="765440.A0A0C3F8F1"/>
<name>A0A0C3F8F1_PILCF</name>
<dbReference type="GO" id="GO:0005834">
    <property type="term" value="C:heterotrimeric G-protein complex"/>
    <property type="evidence" value="ECO:0007669"/>
    <property type="project" value="TreeGrafter"/>
</dbReference>
<accession>A0A0C3F8F1</accession>
<reference evidence="8" key="2">
    <citation type="submission" date="2015-01" db="EMBL/GenBank/DDBJ databases">
        <title>Evolutionary Origins and Diversification of the Mycorrhizal Mutualists.</title>
        <authorList>
            <consortium name="DOE Joint Genome Institute"/>
            <consortium name="Mycorrhizal Genomics Consortium"/>
            <person name="Kohler A."/>
            <person name="Kuo A."/>
            <person name="Nagy L.G."/>
            <person name="Floudas D."/>
            <person name="Copeland A."/>
            <person name="Barry K.W."/>
            <person name="Cichocki N."/>
            <person name="Veneault-Fourrey C."/>
            <person name="LaButti K."/>
            <person name="Lindquist E.A."/>
            <person name="Lipzen A."/>
            <person name="Lundell T."/>
            <person name="Morin E."/>
            <person name="Murat C."/>
            <person name="Riley R."/>
            <person name="Ohm R."/>
            <person name="Sun H."/>
            <person name="Tunlid A."/>
            <person name="Henrissat B."/>
            <person name="Grigoriev I.V."/>
            <person name="Hibbett D.S."/>
            <person name="Martin F."/>
        </authorList>
    </citation>
    <scope>NUCLEOTIDE SEQUENCE [LARGE SCALE GENOMIC DNA]</scope>
    <source>
        <strain evidence="8">F 1598</strain>
    </source>
</reference>
<evidence type="ECO:0000256" key="6">
    <source>
        <dbReference type="PIRSR" id="PIRSR601019-1"/>
    </source>
</evidence>
<sequence>MFDLGRQRLQRKLWIHRFEIVTSIIFCMLLREYDQVLLEESTANQMAESLRAVINSQWFLRMSINLFFNKVSAFTSKLPNVCHLARIHLVPTFLTVYSPWDPFFLFPRYHLQCAICSVVARNNDILKQLIFEAKREYEKDPEHRVHISLGDTSQRRSELNENADILSSLPPPPMSAPVVDQRLDAVAKGLVSELDRRGEWAEYSLVYRRSHHIATQFLLKTATHSRIPLRYERLTSRFAADIQLATVLPRRGSSHHP</sequence>
<dbReference type="SUPFAM" id="SSF52540">
    <property type="entry name" value="P-loop containing nucleoside triphosphate hydrolases"/>
    <property type="match status" value="1"/>
</dbReference>
<dbReference type="GO" id="GO:0003924">
    <property type="term" value="F:GTPase activity"/>
    <property type="evidence" value="ECO:0007669"/>
    <property type="project" value="InterPro"/>
</dbReference>
<reference evidence="7 8" key="1">
    <citation type="submission" date="2014-04" db="EMBL/GenBank/DDBJ databases">
        <authorList>
            <consortium name="DOE Joint Genome Institute"/>
            <person name="Kuo A."/>
            <person name="Tarkka M."/>
            <person name="Buscot F."/>
            <person name="Kohler A."/>
            <person name="Nagy L.G."/>
            <person name="Floudas D."/>
            <person name="Copeland A."/>
            <person name="Barry K.W."/>
            <person name="Cichocki N."/>
            <person name="Veneault-Fourrey C."/>
            <person name="LaButti K."/>
            <person name="Lindquist E.A."/>
            <person name="Lipzen A."/>
            <person name="Lundell T."/>
            <person name="Morin E."/>
            <person name="Murat C."/>
            <person name="Sun H."/>
            <person name="Tunlid A."/>
            <person name="Henrissat B."/>
            <person name="Grigoriev I.V."/>
            <person name="Hibbett D.S."/>
            <person name="Martin F."/>
            <person name="Nordberg H.P."/>
            <person name="Cantor M.N."/>
            <person name="Hua S.X."/>
        </authorList>
    </citation>
    <scope>NUCLEOTIDE SEQUENCE [LARGE SCALE GENOMIC DNA]</scope>
    <source>
        <strain evidence="7 8">F 1598</strain>
    </source>
</reference>
<dbReference type="GO" id="GO:0046872">
    <property type="term" value="F:metal ion binding"/>
    <property type="evidence" value="ECO:0007669"/>
    <property type="project" value="UniProtKB-KW"/>
</dbReference>
<proteinExistence type="predicted"/>
<keyword evidence="1" id="KW-0479">Metal-binding</keyword>
<evidence type="ECO:0000256" key="2">
    <source>
        <dbReference type="ARBA" id="ARBA00022741"/>
    </source>
</evidence>
<keyword evidence="4 6" id="KW-0342">GTP-binding</keyword>
<feature type="binding site" evidence="6">
    <location>
        <begin position="3"/>
        <end position="7"/>
    </location>
    <ligand>
        <name>GTP</name>
        <dbReference type="ChEBI" id="CHEBI:37565"/>
    </ligand>
</feature>
<dbReference type="GO" id="GO:0005525">
    <property type="term" value="F:GTP binding"/>
    <property type="evidence" value="ECO:0007669"/>
    <property type="project" value="UniProtKB-KW"/>
</dbReference>
<dbReference type="GO" id="GO:0001664">
    <property type="term" value="F:G protein-coupled receptor binding"/>
    <property type="evidence" value="ECO:0007669"/>
    <property type="project" value="TreeGrafter"/>
</dbReference>
<protein>
    <submittedName>
        <fullName evidence="7">Uncharacterized protein</fullName>
    </submittedName>
</protein>
<dbReference type="FunFam" id="3.40.50.300:FF:000692">
    <property type="entry name" value="Guanine nucleotide-binding protein subunit alpha"/>
    <property type="match status" value="1"/>
</dbReference>
<dbReference type="GO" id="GO:0031683">
    <property type="term" value="F:G-protein beta/gamma-subunit complex binding"/>
    <property type="evidence" value="ECO:0007669"/>
    <property type="project" value="InterPro"/>
</dbReference>
<dbReference type="InterPro" id="IPR001019">
    <property type="entry name" value="Gprotein_alpha_su"/>
</dbReference>
<evidence type="ECO:0000256" key="5">
    <source>
        <dbReference type="ARBA" id="ARBA00023224"/>
    </source>
</evidence>
<dbReference type="Pfam" id="PF00503">
    <property type="entry name" value="G-alpha"/>
    <property type="match status" value="1"/>
</dbReference>